<dbReference type="Proteomes" id="UP001460270">
    <property type="component" value="Unassembled WGS sequence"/>
</dbReference>
<reference evidence="3" key="1">
    <citation type="submission" date="2024-04" db="EMBL/GenBank/DDBJ databases">
        <title>Salinicola lusitanus LLJ914,a marine bacterium isolated from the Okinawa Trough.</title>
        <authorList>
            <person name="Li J."/>
        </authorList>
    </citation>
    <scope>NUCLEOTIDE SEQUENCE [LARGE SCALE GENOMIC DNA]</scope>
</reference>
<organism evidence="2 3">
    <name type="scientific">Mugilogobius chulae</name>
    <name type="common">yellowstripe goby</name>
    <dbReference type="NCBI Taxonomy" id="88201"/>
    <lineage>
        <taxon>Eukaryota</taxon>
        <taxon>Metazoa</taxon>
        <taxon>Chordata</taxon>
        <taxon>Craniata</taxon>
        <taxon>Vertebrata</taxon>
        <taxon>Euteleostomi</taxon>
        <taxon>Actinopterygii</taxon>
        <taxon>Neopterygii</taxon>
        <taxon>Teleostei</taxon>
        <taxon>Neoteleostei</taxon>
        <taxon>Acanthomorphata</taxon>
        <taxon>Gobiaria</taxon>
        <taxon>Gobiiformes</taxon>
        <taxon>Gobioidei</taxon>
        <taxon>Gobiidae</taxon>
        <taxon>Gobionellinae</taxon>
        <taxon>Mugilogobius</taxon>
    </lineage>
</organism>
<accession>A0AAW0PXV3</accession>
<dbReference type="EMBL" id="JBBPFD010000002">
    <property type="protein sequence ID" value="KAK7940526.1"/>
    <property type="molecule type" value="Genomic_DNA"/>
</dbReference>
<keyword evidence="3" id="KW-1185">Reference proteome</keyword>
<name>A0AAW0PXV3_9GOBI</name>
<feature type="compositionally biased region" description="Polar residues" evidence="1">
    <location>
        <begin position="127"/>
        <end position="139"/>
    </location>
</feature>
<feature type="region of interest" description="Disordered" evidence="1">
    <location>
        <begin position="115"/>
        <end position="139"/>
    </location>
</feature>
<protein>
    <submittedName>
        <fullName evidence="2">Uncharacterized protein</fullName>
    </submittedName>
</protein>
<evidence type="ECO:0000313" key="3">
    <source>
        <dbReference type="Proteomes" id="UP001460270"/>
    </source>
</evidence>
<evidence type="ECO:0000256" key="1">
    <source>
        <dbReference type="SAM" id="MobiDB-lite"/>
    </source>
</evidence>
<evidence type="ECO:0000313" key="2">
    <source>
        <dbReference type="EMBL" id="KAK7940526.1"/>
    </source>
</evidence>
<gene>
    <name evidence="2" type="ORF">WMY93_003852</name>
</gene>
<dbReference type="AlphaFoldDB" id="A0AAW0PXV3"/>
<sequence length="139" mass="15793">MSEEGERNWKPWQHSACLSLIPWPWRILDKYLRRPAYPHLHKSKRGRKSIFPRSVHNMSGLVSALNVCSSSQGRALGLCSGPTDMQHHLLQDLACHPKHLRWVTLRLNRVPPLFTPEPPDVPHPSEKNTGASAVVSFSH</sequence>
<proteinExistence type="predicted"/>
<comment type="caution">
    <text evidence="2">The sequence shown here is derived from an EMBL/GenBank/DDBJ whole genome shotgun (WGS) entry which is preliminary data.</text>
</comment>